<feature type="region of interest" description="Disordered" evidence="2">
    <location>
        <begin position="70"/>
        <end position="113"/>
    </location>
</feature>
<dbReference type="Gene3D" id="1.25.40.10">
    <property type="entry name" value="Tetratricopeptide repeat domain"/>
    <property type="match status" value="1"/>
</dbReference>
<organism evidence="4 5">
    <name type="scientific">Chamaesiphon polymorphus CCALA 037</name>
    <dbReference type="NCBI Taxonomy" id="2107692"/>
    <lineage>
        <taxon>Bacteria</taxon>
        <taxon>Bacillati</taxon>
        <taxon>Cyanobacteriota</taxon>
        <taxon>Cyanophyceae</taxon>
        <taxon>Gomontiellales</taxon>
        <taxon>Chamaesiphonaceae</taxon>
        <taxon>Chamaesiphon</taxon>
    </lineage>
</organism>
<dbReference type="PRINTS" id="PR00625">
    <property type="entry name" value="JDOMAIN"/>
</dbReference>
<dbReference type="OrthoDB" id="9779889at2"/>
<dbReference type="PROSITE" id="PS50005">
    <property type="entry name" value="TPR"/>
    <property type="match status" value="1"/>
</dbReference>
<dbReference type="AlphaFoldDB" id="A0A2T1GI18"/>
<keyword evidence="1" id="KW-0802">TPR repeat</keyword>
<proteinExistence type="predicted"/>
<dbReference type="InterPro" id="IPR001623">
    <property type="entry name" value="DnaJ_domain"/>
</dbReference>
<evidence type="ECO:0000256" key="1">
    <source>
        <dbReference type="PROSITE-ProRule" id="PRU00339"/>
    </source>
</evidence>
<dbReference type="PANTHER" id="PTHR24074">
    <property type="entry name" value="CO-CHAPERONE PROTEIN DJLA"/>
    <property type="match status" value="1"/>
</dbReference>
<reference evidence="4 5" key="1">
    <citation type="submission" date="2018-03" db="EMBL/GenBank/DDBJ databases">
        <title>The ancient ancestry and fast evolution of plastids.</title>
        <authorList>
            <person name="Moore K.R."/>
            <person name="Magnabosco C."/>
            <person name="Momper L."/>
            <person name="Gold D.A."/>
            <person name="Bosak T."/>
            <person name="Fournier G.P."/>
        </authorList>
    </citation>
    <scope>NUCLEOTIDE SEQUENCE [LARGE SCALE GENOMIC DNA]</scope>
    <source>
        <strain evidence="4 5">CCALA 037</strain>
    </source>
</reference>
<comment type="caution">
    <text evidence="4">The sequence shown here is derived from an EMBL/GenBank/DDBJ whole genome shotgun (WGS) entry which is preliminary data.</text>
</comment>
<feature type="repeat" description="TPR" evidence="1">
    <location>
        <begin position="160"/>
        <end position="193"/>
    </location>
</feature>
<evidence type="ECO:0000313" key="5">
    <source>
        <dbReference type="Proteomes" id="UP000238937"/>
    </source>
</evidence>
<keyword evidence="5" id="KW-1185">Reference proteome</keyword>
<dbReference type="CDD" id="cd06257">
    <property type="entry name" value="DnaJ"/>
    <property type="match status" value="1"/>
</dbReference>
<protein>
    <submittedName>
        <fullName evidence="4">Molecular chaperone DnaJ</fullName>
    </submittedName>
</protein>
<dbReference type="Proteomes" id="UP000238937">
    <property type="component" value="Unassembled WGS sequence"/>
</dbReference>
<dbReference type="SUPFAM" id="SSF48452">
    <property type="entry name" value="TPR-like"/>
    <property type="match status" value="1"/>
</dbReference>
<feature type="compositionally biased region" description="Low complexity" evidence="2">
    <location>
        <begin position="72"/>
        <end position="99"/>
    </location>
</feature>
<dbReference type="InterPro" id="IPR050817">
    <property type="entry name" value="DjlA_DnaK_co-chaperone"/>
</dbReference>
<gene>
    <name evidence="4" type="ORF">C7B77_08610</name>
</gene>
<feature type="domain" description="J" evidence="3">
    <location>
        <begin position="10"/>
        <end position="78"/>
    </location>
</feature>
<dbReference type="InterPro" id="IPR036869">
    <property type="entry name" value="J_dom_sf"/>
</dbReference>
<name>A0A2T1GI18_9CYAN</name>
<dbReference type="SUPFAM" id="SSF46565">
    <property type="entry name" value="Chaperone J-domain"/>
    <property type="match status" value="1"/>
</dbReference>
<dbReference type="EMBL" id="PVWO01000079">
    <property type="protein sequence ID" value="PSB57363.1"/>
    <property type="molecule type" value="Genomic_DNA"/>
</dbReference>
<dbReference type="InterPro" id="IPR011990">
    <property type="entry name" value="TPR-like_helical_dom_sf"/>
</dbReference>
<dbReference type="SMART" id="SM00271">
    <property type="entry name" value="DnaJ"/>
    <property type="match status" value="1"/>
</dbReference>
<accession>A0A2T1GI18</accession>
<dbReference type="PROSITE" id="PS50076">
    <property type="entry name" value="DNAJ_2"/>
    <property type="match status" value="1"/>
</dbReference>
<evidence type="ECO:0000256" key="2">
    <source>
        <dbReference type="SAM" id="MobiDB-lite"/>
    </source>
</evidence>
<feature type="compositionally biased region" description="Polar residues" evidence="2">
    <location>
        <begin position="100"/>
        <end position="109"/>
    </location>
</feature>
<dbReference type="Gene3D" id="1.10.287.110">
    <property type="entry name" value="DnaJ domain"/>
    <property type="match status" value="1"/>
</dbReference>
<evidence type="ECO:0000313" key="4">
    <source>
        <dbReference type="EMBL" id="PSB57363.1"/>
    </source>
</evidence>
<dbReference type="RefSeq" id="WP_106302872.1">
    <property type="nucleotide sequence ID" value="NZ_PVWO01000079.1"/>
</dbReference>
<sequence length="211" mass="24432">MLVSTTNIDRCYQLLGICRGATLDELKAAYRSLARKWHPDLNPGDLEAHQRFITLNQAYQLLLVGIANPTENQPNSTGSTQTNSQQPTTPNPNVRVTTPQSQQRSATNDRSGKNESELKWQLYYELQSLLKQQQFLKAIVLIEGLAHHEPHDRQVCQWQGIIYSQYGHQLIQRREFDKARIYLKKALKVDPHNRQLWQEVDRAFNRITQLS</sequence>
<evidence type="ECO:0000259" key="3">
    <source>
        <dbReference type="PROSITE" id="PS50076"/>
    </source>
</evidence>
<dbReference type="Pfam" id="PF00226">
    <property type="entry name" value="DnaJ"/>
    <property type="match status" value="1"/>
</dbReference>
<dbReference type="InterPro" id="IPR019734">
    <property type="entry name" value="TPR_rpt"/>
</dbReference>